<evidence type="ECO:0000313" key="3">
    <source>
        <dbReference type="EMBL" id="MBS3849755.1"/>
    </source>
</evidence>
<keyword evidence="4" id="KW-1185">Reference proteome</keyword>
<proteinExistence type="predicted"/>
<dbReference type="GO" id="GO:0006417">
    <property type="term" value="P:regulation of translation"/>
    <property type="evidence" value="ECO:0007669"/>
    <property type="project" value="TreeGrafter"/>
</dbReference>
<dbReference type="AlphaFoldDB" id="A0A942E806"/>
<gene>
    <name evidence="3" type="ORF">KD146_13705</name>
</gene>
<dbReference type="PANTHER" id="PTHR37461">
    <property type="entry name" value="ANTI-SIGMA-K FACTOR RSKA"/>
    <property type="match status" value="1"/>
</dbReference>
<keyword evidence="1" id="KW-1133">Transmembrane helix</keyword>
<dbReference type="PANTHER" id="PTHR37461:SF1">
    <property type="entry name" value="ANTI-SIGMA-K FACTOR RSKA"/>
    <property type="match status" value="1"/>
</dbReference>
<dbReference type="GO" id="GO:0005886">
    <property type="term" value="C:plasma membrane"/>
    <property type="evidence" value="ECO:0007669"/>
    <property type="project" value="InterPro"/>
</dbReference>
<evidence type="ECO:0000313" key="4">
    <source>
        <dbReference type="Proteomes" id="UP000678281"/>
    </source>
</evidence>
<feature type="domain" description="Anti-sigma K factor RskA C-terminal" evidence="2">
    <location>
        <begin position="102"/>
        <end position="229"/>
    </location>
</feature>
<protein>
    <submittedName>
        <fullName evidence="3">Anti-sigma factor</fullName>
    </submittedName>
</protein>
<evidence type="ECO:0000259" key="2">
    <source>
        <dbReference type="Pfam" id="PF10099"/>
    </source>
</evidence>
<organism evidence="3 4">
    <name type="scientific">Devosia litorisediminis</name>
    <dbReference type="NCBI Taxonomy" id="2829817"/>
    <lineage>
        <taxon>Bacteria</taxon>
        <taxon>Pseudomonadati</taxon>
        <taxon>Pseudomonadota</taxon>
        <taxon>Alphaproteobacteria</taxon>
        <taxon>Hyphomicrobiales</taxon>
        <taxon>Devosiaceae</taxon>
        <taxon>Devosia</taxon>
    </lineage>
</organism>
<dbReference type="Proteomes" id="UP000678281">
    <property type="component" value="Unassembled WGS sequence"/>
</dbReference>
<comment type="caution">
    <text evidence="3">The sequence shown here is derived from an EMBL/GenBank/DDBJ whole genome shotgun (WGS) entry which is preliminary data.</text>
</comment>
<sequence length="238" mass="25218">MSTDDHIKDGEDRNALVAEYVLGLLSSGEHERVGRLIENDQSLRAERDFWVSRFAALNEEYEETPVPGHIYAAIEARAFGDVVKARPTASFWESLMVWRSIAAGALAVAVAAVGFNLMQPASDVSSLTTQLVAALEEEGSAVKFVALYDGSGNVRLTALSGDAVPNKDFELWAIQGGNNPISMGVIPVDQRSAVEISPDVMAGWGEGSVLAITLEEAGGSPDGNPHGPIVAKGAVTRI</sequence>
<keyword evidence="1" id="KW-0812">Transmembrane</keyword>
<evidence type="ECO:0000256" key="1">
    <source>
        <dbReference type="SAM" id="Phobius"/>
    </source>
</evidence>
<name>A0A942E806_9HYPH</name>
<dbReference type="InterPro" id="IPR018764">
    <property type="entry name" value="RskA_C"/>
</dbReference>
<feature type="transmembrane region" description="Helical" evidence="1">
    <location>
        <begin position="96"/>
        <end position="118"/>
    </location>
</feature>
<dbReference type="InterPro" id="IPR051474">
    <property type="entry name" value="Anti-sigma-K/W_factor"/>
</dbReference>
<dbReference type="EMBL" id="JAGXTP010000002">
    <property type="protein sequence ID" value="MBS3849755.1"/>
    <property type="molecule type" value="Genomic_DNA"/>
</dbReference>
<keyword evidence="1" id="KW-0472">Membrane</keyword>
<reference evidence="3" key="1">
    <citation type="submission" date="2021-04" db="EMBL/GenBank/DDBJ databases">
        <title>Devosia litorisediminis sp. nov., isolated from a sand dune.</title>
        <authorList>
            <person name="Park S."/>
            <person name="Yoon J.-H."/>
        </authorList>
    </citation>
    <scope>NUCLEOTIDE SEQUENCE</scope>
    <source>
        <strain evidence="3">BSSL-BM10</strain>
    </source>
</reference>
<dbReference type="Pfam" id="PF10099">
    <property type="entry name" value="RskA_C"/>
    <property type="match status" value="1"/>
</dbReference>
<dbReference type="RefSeq" id="WP_212659391.1">
    <property type="nucleotide sequence ID" value="NZ_JAGXTP010000002.1"/>
</dbReference>
<dbReference type="GO" id="GO:0016989">
    <property type="term" value="F:sigma factor antagonist activity"/>
    <property type="evidence" value="ECO:0007669"/>
    <property type="project" value="TreeGrafter"/>
</dbReference>
<accession>A0A942E806</accession>